<evidence type="ECO:0000256" key="2">
    <source>
        <dbReference type="ARBA" id="ARBA00022840"/>
    </source>
</evidence>
<gene>
    <name evidence="7" type="ORF">PF005_g7617</name>
</gene>
<dbReference type="Gene3D" id="3.90.1570.10">
    <property type="entry name" value="tt1808, chain A"/>
    <property type="match status" value="1"/>
</dbReference>
<protein>
    <recommendedName>
        <fullName evidence="6">Putative restriction endonuclease domain-containing protein</fullName>
    </recommendedName>
</protein>
<organism evidence="7 8">
    <name type="scientific">Phytophthora fragariae</name>
    <dbReference type="NCBI Taxonomy" id="53985"/>
    <lineage>
        <taxon>Eukaryota</taxon>
        <taxon>Sar</taxon>
        <taxon>Stramenopiles</taxon>
        <taxon>Oomycota</taxon>
        <taxon>Peronosporomycetes</taxon>
        <taxon>Peronosporales</taxon>
        <taxon>Peronosporaceae</taxon>
        <taxon>Phytophthora</taxon>
    </lineage>
</organism>
<dbReference type="GO" id="GO:0005634">
    <property type="term" value="C:nucleus"/>
    <property type="evidence" value="ECO:0007669"/>
    <property type="project" value="TreeGrafter"/>
</dbReference>
<dbReference type="Gene3D" id="3.30.420.510">
    <property type="match status" value="1"/>
</dbReference>
<dbReference type="GO" id="GO:0006281">
    <property type="term" value="P:DNA repair"/>
    <property type="evidence" value="ECO:0007669"/>
    <property type="project" value="UniProtKB-ARBA"/>
</dbReference>
<dbReference type="Pfam" id="PF03630">
    <property type="entry name" value="Fumble"/>
    <property type="match status" value="1"/>
</dbReference>
<keyword evidence="5" id="KW-0812">Transmembrane</keyword>
<evidence type="ECO:0000256" key="5">
    <source>
        <dbReference type="SAM" id="Phobius"/>
    </source>
</evidence>
<dbReference type="InterPro" id="IPR008538">
    <property type="entry name" value="Uma2"/>
</dbReference>
<feature type="transmembrane region" description="Helical" evidence="5">
    <location>
        <begin position="133"/>
        <end position="163"/>
    </location>
</feature>
<evidence type="ECO:0000256" key="3">
    <source>
        <dbReference type="ARBA" id="ARBA00022993"/>
    </source>
</evidence>
<dbReference type="SUPFAM" id="SSF52980">
    <property type="entry name" value="Restriction endonuclease-like"/>
    <property type="match status" value="1"/>
</dbReference>
<feature type="region of interest" description="Disordered" evidence="4">
    <location>
        <begin position="959"/>
        <end position="982"/>
    </location>
</feature>
<keyword evidence="1" id="KW-0547">Nucleotide-binding</keyword>
<dbReference type="InterPro" id="IPR043129">
    <property type="entry name" value="ATPase_NBD"/>
</dbReference>
<dbReference type="PANTHER" id="PTHR12280:SF20">
    <property type="entry name" value="4'-PHOSPHOPANTETHEINE PHOSPHATASE"/>
    <property type="match status" value="1"/>
</dbReference>
<dbReference type="GO" id="GO:0015937">
    <property type="term" value="P:coenzyme A biosynthetic process"/>
    <property type="evidence" value="ECO:0007669"/>
    <property type="project" value="UniProtKB-KW"/>
</dbReference>
<reference evidence="7 8" key="1">
    <citation type="submission" date="2018-08" db="EMBL/GenBank/DDBJ databases">
        <title>Genomic investigation of the strawberry pathogen Phytophthora fragariae indicates pathogenicity is determined by transcriptional variation in three key races.</title>
        <authorList>
            <person name="Adams T.M."/>
            <person name="Armitage A.D."/>
            <person name="Sobczyk M.K."/>
            <person name="Bates H.J."/>
            <person name="Dunwell J.M."/>
            <person name="Nellist C.F."/>
            <person name="Harrison R.J."/>
        </authorList>
    </citation>
    <scope>NUCLEOTIDE SEQUENCE [LARGE SCALE GENOMIC DNA]</scope>
    <source>
        <strain evidence="7 8">NOV-27</strain>
    </source>
</reference>
<feature type="compositionally biased region" description="Basic residues" evidence="4">
    <location>
        <begin position="971"/>
        <end position="982"/>
    </location>
</feature>
<dbReference type="Proteomes" id="UP000433483">
    <property type="component" value="Unassembled WGS sequence"/>
</dbReference>
<dbReference type="InterPro" id="IPR012296">
    <property type="entry name" value="Nuclease_put_TT1808"/>
</dbReference>
<keyword evidence="5" id="KW-0472">Membrane</keyword>
<dbReference type="CDD" id="cd06260">
    <property type="entry name" value="DUF820-like"/>
    <property type="match status" value="1"/>
</dbReference>
<keyword evidence="8" id="KW-1185">Reference proteome</keyword>
<evidence type="ECO:0000313" key="8">
    <source>
        <dbReference type="Proteomes" id="UP000433483"/>
    </source>
</evidence>
<keyword evidence="5" id="KW-1133">Transmembrane helix</keyword>
<dbReference type="InterPro" id="IPR011335">
    <property type="entry name" value="Restrct_endonuc-II-like"/>
</dbReference>
<dbReference type="InterPro" id="IPR004567">
    <property type="entry name" value="Type_II_PanK"/>
</dbReference>
<dbReference type="EMBL" id="QXGB01000307">
    <property type="protein sequence ID" value="KAE9220101.1"/>
    <property type="molecule type" value="Genomic_DNA"/>
</dbReference>
<dbReference type="GO" id="GO:0004594">
    <property type="term" value="F:pantothenate kinase activity"/>
    <property type="evidence" value="ECO:0007669"/>
    <property type="project" value="TreeGrafter"/>
</dbReference>
<feature type="compositionally biased region" description="Basic and acidic residues" evidence="4">
    <location>
        <begin position="959"/>
        <end position="970"/>
    </location>
</feature>
<keyword evidence="2" id="KW-0067">ATP-binding</keyword>
<dbReference type="SUPFAM" id="SSF53067">
    <property type="entry name" value="Actin-like ATPase domain"/>
    <property type="match status" value="1"/>
</dbReference>
<sequence>MAADGSMPSPSPPSSPRSGWRGADAYLQWSNSYYTWRVACTSVLSLGSLLLLCSTSEQGVVLSIWIGLQALNVSLGLAALPFVSLYRVRVHSAEDSTGTGPSTATTSEQLLGSSFSLSRSAFDAPGVTLERTLALAVFEAIVVVQTVSLTWIVVLMLGVYWAFGDLTEDGVWAIWTDPTSYVTLLAILTIALHAQQFDRLRAHQQLQLGAGLEEDELMAVAPTALAAVNGAAAGDAGTVDTADKNTAAPSGVDTPILQSNHVDSYLTLNQELHPWATTQNSVRTVEKQLRGALYDAAASGNCAAVEKLLERAQHVLGSKMQLDMLFNRMYTTPTLVCWMFSHRTLNPLHVACRAGDCCASAELQYAVKVAGSCVDVVLSFDPVFRAFAERVRAGIEQNFMTVYMRNQAEDTVGRNGGGASEISLESSCTNCGSTFIAELEGIQKGESQTTSCQCWLISLMRVICPWALLIHGMGWSDARFDHVAEQWTLIFAASCLSEDSETSTTKVGVQDVRLRIHSKTLNGVFHFVRFESNKTREAIEFIASNGINQSLRILPCTGGGAHKYGRAFNEMAGIELEKYDEIECTILGLHLLLTTLSDEVYTFEVVDFNSLAASRVKIIQTDVNEDVYPYLLVSIGSGVSVLYVKGPGDYERSVLHAGRLGADRFNQSAGQILSAIHNTCPPLRERTRSATMSAAKGKKKDHEDMLARLVRDLESKKTLCRVKDYAGVSLEQLNQHVQKLGPLVHPTLGEQPGFFVDEGRFIPFRTVVFGRCVIAPHICKALLNWAGWSGHGGRVTDAGDYVLDGTTLRVPDVAYVPRDEARQLTEAQQWTRGGEPFAPTFVVEIDTLTGPDSKLDALDDKMRLEYFPHGVQLGWLIDPKNKIMYEYKRYARGDRLVWRVGDSAWRRLDGGTVLPGFTLSCEALDGVLDQESGSSSEEEVDIVCGVRLRTYGEYAAHAESHRSESAERAKLRARRRANRANH</sequence>
<feature type="transmembrane region" description="Helical" evidence="5">
    <location>
        <begin position="34"/>
        <end position="53"/>
    </location>
</feature>
<dbReference type="AlphaFoldDB" id="A0A6A3YLZ7"/>
<evidence type="ECO:0000313" key="7">
    <source>
        <dbReference type="EMBL" id="KAE9220101.1"/>
    </source>
</evidence>
<evidence type="ECO:0000256" key="1">
    <source>
        <dbReference type="ARBA" id="ARBA00022741"/>
    </source>
</evidence>
<dbReference type="PANTHER" id="PTHR12280">
    <property type="entry name" value="PANTOTHENATE KINASE"/>
    <property type="match status" value="1"/>
</dbReference>
<name>A0A6A3YLZ7_9STRA</name>
<feature type="domain" description="Putative restriction endonuclease" evidence="6">
    <location>
        <begin position="778"/>
        <end position="890"/>
    </location>
</feature>
<dbReference type="OrthoDB" id="102463at2759"/>
<evidence type="ECO:0000256" key="4">
    <source>
        <dbReference type="SAM" id="MobiDB-lite"/>
    </source>
</evidence>
<feature type="transmembrane region" description="Helical" evidence="5">
    <location>
        <begin position="170"/>
        <end position="192"/>
    </location>
</feature>
<dbReference type="GO" id="GO:0005829">
    <property type="term" value="C:cytosol"/>
    <property type="evidence" value="ECO:0007669"/>
    <property type="project" value="TreeGrafter"/>
</dbReference>
<dbReference type="GO" id="GO:0005524">
    <property type="term" value="F:ATP binding"/>
    <property type="evidence" value="ECO:0007669"/>
    <property type="project" value="UniProtKB-KW"/>
</dbReference>
<proteinExistence type="predicted"/>
<evidence type="ECO:0000259" key="6">
    <source>
        <dbReference type="Pfam" id="PF05685"/>
    </source>
</evidence>
<comment type="caution">
    <text evidence="7">The sequence shown here is derived from an EMBL/GenBank/DDBJ whole genome shotgun (WGS) entry which is preliminary data.</text>
</comment>
<feature type="transmembrane region" description="Helical" evidence="5">
    <location>
        <begin position="60"/>
        <end position="83"/>
    </location>
</feature>
<dbReference type="Pfam" id="PF05685">
    <property type="entry name" value="Uma2"/>
    <property type="match status" value="1"/>
</dbReference>
<dbReference type="Gene3D" id="3.30.420.40">
    <property type="match status" value="1"/>
</dbReference>
<keyword evidence="3" id="KW-0173">Coenzyme A biosynthesis</keyword>
<accession>A0A6A3YLZ7</accession>